<dbReference type="GO" id="GO:0004347">
    <property type="term" value="F:glucose-6-phosphate isomerase activity"/>
    <property type="evidence" value="ECO:0007669"/>
    <property type="project" value="InterPro"/>
</dbReference>
<keyword evidence="2" id="KW-0324">Glycolysis</keyword>
<protein>
    <submittedName>
        <fullName evidence="4">Unannotated protein</fullName>
    </submittedName>
</protein>
<dbReference type="InterPro" id="IPR046348">
    <property type="entry name" value="SIS_dom_sf"/>
</dbReference>
<dbReference type="PROSITE" id="PS51463">
    <property type="entry name" value="P_GLUCOSE_ISOMERASE_3"/>
    <property type="match status" value="1"/>
</dbReference>
<name>A0A6J6D0J3_9ZZZZ</name>
<keyword evidence="1" id="KW-0312">Gluconeogenesis</keyword>
<proteinExistence type="predicted"/>
<accession>A0A6J6D0J3</accession>
<dbReference type="SUPFAM" id="SSF53697">
    <property type="entry name" value="SIS domain"/>
    <property type="match status" value="1"/>
</dbReference>
<evidence type="ECO:0000256" key="2">
    <source>
        <dbReference type="ARBA" id="ARBA00023152"/>
    </source>
</evidence>
<dbReference type="PANTHER" id="PTHR11469:SF1">
    <property type="entry name" value="GLUCOSE-6-PHOSPHATE ISOMERASE"/>
    <property type="match status" value="1"/>
</dbReference>
<dbReference type="AlphaFoldDB" id="A0A6J6D0J3"/>
<dbReference type="GO" id="GO:0048029">
    <property type="term" value="F:monosaccharide binding"/>
    <property type="evidence" value="ECO:0007669"/>
    <property type="project" value="TreeGrafter"/>
</dbReference>
<dbReference type="GO" id="GO:0006096">
    <property type="term" value="P:glycolytic process"/>
    <property type="evidence" value="ECO:0007669"/>
    <property type="project" value="UniProtKB-KW"/>
</dbReference>
<gene>
    <name evidence="4" type="ORF">UFOPK1509_00598</name>
</gene>
<dbReference type="GO" id="GO:0051156">
    <property type="term" value="P:glucose 6-phosphate metabolic process"/>
    <property type="evidence" value="ECO:0007669"/>
    <property type="project" value="TreeGrafter"/>
</dbReference>
<dbReference type="GO" id="GO:0097367">
    <property type="term" value="F:carbohydrate derivative binding"/>
    <property type="evidence" value="ECO:0007669"/>
    <property type="project" value="InterPro"/>
</dbReference>
<dbReference type="GO" id="GO:0005829">
    <property type="term" value="C:cytosol"/>
    <property type="evidence" value="ECO:0007669"/>
    <property type="project" value="TreeGrafter"/>
</dbReference>
<dbReference type="GO" id="GO:0006094">
    <property type="term" value="P:gluconeogenesis"/>
    <property type="evidence" value="ECO:0007669"/>
    <property type="project" value="UniProtKB-KW"/>
</dbReference>
<organism evidence="4">
    <name type="scientific">freshwater metagenome</name>
    <dbReference type="NCBI Taxonomy" id="449393"/>
    <lineage>
        <taxon>unclassified sequences</taxon>
        <taxon>metagenomes</taxon>
        <taxon>ecological metagenomes</taxon>
    </lineage>
</organism>
<evidence type="ECO:0000313" key="4">
    <source>
        <dbReference type="EMBL" id="CAB4555933.1"/>
    </source>
</evidence>
<evidence type="ECO:0000256" key="1">
    <source>
        <dbReference type="ARBA" id="ARBA00022432"/>
    </source>
</evidence>
<evidence type="ECO:0000256" key="3">
    <source>
        <dbReference type="ARBA" id="ARBA00023235"/>
    </source>
</evidence>
<dbReference type="EMBL" id="CAEZSY010000078">
    <property type="protein sequence ID" value="CAB4555933.1"/>
    <property type="molecule type" value="Genomic_DNA"/>
</dbReference>
<dbReference type="InterPro" id="IPR001672">
    <property type="entry name" value="G6P_Isomerase"/>
</dbReference>
<reference evidence="4" key="1">
    <citation type="submission" date="2020-05" db="EMBL/GenBank/DDBJ databases">
        <authorList>
            <person name="Chiriac C."/>
            <person name="Salcher M."/>
            <person name="Ghai R."/>
            <person name="Kavagutti S V."/>
        </authorList>
    </citation>
    <scope>NUCLEOTIDE SEQUENCE</scope>
</reference>
<dbReference type="Pfam" id="PF00342">
    <property type="entry name" value="PGI"/>
    <property type="match status" value="1"/>
</dbReference>
<sequence>MRLSGKLANKSNSQITNRLLEIAPRLARKDATLWGEDAKDEASVRLNWIDLPNQSRDLLPQLDALSAWARSKKLENIVLCGMGGSSLAPEVIAKTYKKNLTVLDSTDPKQIELAIPKNLRKSLFVIGSKSGSTIETASQKSFFEHLLVENQLNPADHIVIVTDPGSPLHNDAKDKGYRVITADPNVGGRFSALSAFGLVPAALIGVDVSELLDDALVASEQFCLEGSLAISIAAVLFESGNQFISFCEENNPNPGLSDWIEQLIAESTGKNQTGRLPIVTQSLSEQQFGTTISFSPGDFDLVVEASLGAQFILWEWVTALLCYALEVDPFNQPNVTEAKEQTSNVLKLKQSYIHLSEIKQFEDSEFILYSNRKINSIADFFKIQMEYVALMAYLTRGVDDSVISLRNLISEKIKKPTTFGWGPRFLHSTGQFHKGGQPNGGFIQITSEPILDFAIAGADYTFNELITAQAIGDGIALRKRDYPFLQIHLKNRKSGIEMLRKIITEL</sequence>
<keyword evidence="3" id="KW-0413">Isomerase</keyword>
<dbReference type="PANTHER" id="PTHR11469">
    <property type="entry name" value="GLUCOSE-6-PHOSPHATE ISOMERASE"/>
    <property type="match status" value="1"/>
</dbReference>
<dbReference type="Gene3D" id="3.40.50.10490">
    <property type="entry name" value="Glucose-6-phosphate isomerase like protein, domain 1"/>
    <property type="match status" value="3"/>
</dbReference>